<evidence type="ECO:0000313" key="11">
    <source>
        <dbReference type="Proteomes" id="UP000290189"/>
    </source>
</evidence>
<feature type="chain" id="PRO_5018295550" description="Major facilitator superfamily (MFS) profile domain-containing protein" evidence="8">
    <location>
        <begin position="20"/>
        <end position="568"/>
    </location>
</feature>
<feature type="transmembrane region" description="Helical" evidence="7">
    <location>
        <begin position="302"/>
        <end position="323"/>
    </location>
</feature>
<evidence type="ECO:0000256" key="4">
    <source>
        <dbReference type="ARBA" id="ARBA00022989"/>
    </source>
</evidence>
<dbReference type="SUPFAM" id="SSF103473">
    <property type="entry name" value="MFS general substrate transporter"/>
    <property type="match status" value="1"/>
</dbReference>
<keyword evidence="3 7" id="KW-0812">Transmembrane</keyword>
<dbReference type="PANTHER" id="PTHR23506:SF23">
    <property type="entry name" value="GH10249P"/>
    <property type="match status" value="1"/>
</dbReference>
<evidence type="ECO:0000256" key="8">
    <source>
        <dbReference type="SAM" id="SignalP"/>
    </source>
</evidence>
<dbReference type="GO" id="GO:0022857">
    <property type="term" value="F:transmembrane transporter activity"/>
    <property type="evidence" value="ECO:0007669"/>
    <property type="project" value="InterPro"/>
</dbReference>
<evidence type="ECO:0000313" key="10">
    <source>
        <dbReference type="EMBL" id="SPQ99223.1"/>
    </source>
</evidence>
<dbReference type="Proteomes" id="UP000290189">
    <property type="component" value="Unassembled WGS sequence"/>
</dbReference>
<feature type="transmembrane region" description="Helical" evidence="7">
    <location>
        <begin position="385"/>
        <end position="405"/>
    </location>
</feature>
<dbReference type="PROSITE" id="PS50850">
    <property type="entry name" value="MFS"/>
    <property type="match status" value="1"/>
</dbReference>
<feature type="transmembrane region" description="Helical" evidence="7">
    <location>
        <begin position="183"/>
        <end position="202"/>
    </location>
</feature>
<feature type="transmembrane region" description="Helical" evidence="7">
    <location>
        <begin position="417"/>
        <end position="436"/>
    </location>
</feature>
<organism evidence="10 11">
    <name type="scientific">Plasmodiophora brassicae</name>
    <name type="common">Clubroot disease agent</name>
    <dbReference type="NCBI Taxonomy" id="37360"/>
    <lineage>
        <taxon>Eukaryota</taxon>
        <taxon>Sar</taxon>
        <taxon>Rhizaria</taxon>
        <taxon>Endomyxa</taxon>
        <taxon>Phytomyxea</taxon>
        <taxon>Plasmodiophorida</taxon>
        <taxon>Plasmodiophoridae</taxon>
        <taxon>Plasmodiophora</taxon>
    </lineage>
</organism>
<evidence type="ECO:0000259" key="9">
    <source>
        <dbReference type="PROSITE" id="PS50850"/>
    </source>
</evidence>
<name>A0A3P3YGC0_PLABS</name>
<feature type="domain" description="Major facilitator superfamily (MFS) profile" evidence="9">
    <location>
        <begin position="147"/>
        <end position="549"/>
    </location>
</feature>
<geneLocation type="mitochondrion" evidence="10"/>
<proteinExistence type="predicted"/>
<evidence type="ECO:0000256" key="7">
    <source>
        <dbReference type="SAM" id="Phobius"/>
    </source>
</evidence>
<feature type="transmembrane region" description="Helical" evidence="7">
    <location>
        <begin position="448"/>
        <end position="474"/>
    </location>
</feature>
<gene>
    <name evidence="10" type="ORF">PLBR_LOCUS6438</name>
</gene>
<evidence type="ECO:0000256" key="1">
    <source>
        <dbReference type="ARBA" id="ARBA00004141"/>
    </source>
</evidence>
<feature type="transmembrane region" description="Helical" evidence="7">
    <location>
        <begin position="276"/>
        <end position="296"/>
    </location>
</feature>
<evidence type="ECO:0000256" key="3">
    <source>
        <dbReference type="ARBA" id="ARBA00022692"/>
    </source>
</evidence>
<feature type="transmembrane region" description="Helical" evidence="7">
    <location>
        <begin position="353"/>
        <end position="373"/>
    </location>
</feature>
<dbReference type="Gene3D" id="1.20.1250.20">
    <property type="entry name" value="MFS general substrate transporter like domains"/>
    <property type="match status" value="2"/>
</dbReference>
<feature type="transmembrane region" description="Helical" evidence="7">
    <location>
        <begin position="147"/>
        <end position="171"/>
    </location>
</feature>
<sequence>MPSTFHMLLWTSLVLHVAGYPRCVPSPEIEMPEGHENTHFSREFDFQTRTHSLRGIAVPTMIYGTPTSCCGIILLLSVVSTTAGDGSDRDTTDWVAVSTPTESRSISLGHAPPHERSSWQRLTESNKDEEEITTDEMMKSPKLFSPVVRLLTAVACVEGLYRAFVMPIFPIHLTQHGYTPMEIAVLLSVFPFAGVITSMLLAKFMTSLRARRRAIQISLITQATLAVLIGVIFRSKAALFIVYAMLGVMTQVNMNVALAIISQVFTGDETVNVCGIYRGAMAIGILLGPGLSGFMYDQGGFVLPFAVLGGITSLAWLLSLMPIKQLQDEIDKRIEDGPVPSGPVECRTLVQRVLFALNVFMAEFAMSGSYPTLSPFLERTLGLSSSYQGLLITGNAAAFLIGAILSTKVNRKFGARAVSVVGIVALAIRTLIVSPVPDWVQSPYNSPLRLAMAIVSIVVLCGCQAPWVVVQHPYLSDAFGIMKDNTAADEKRMGYVAAVFSGMMGAADTVGPVTAQAIVDQSGFSTLCVASTILMLAWALIVLLTFPNRVRDSIPPRRQQVDQVPHEA</sequence>
<evidence type="ECO:0000256" key="5">
    <source>
        <dbReference type="ARBA" id="ARBA00023136"/>
    </source>
</evidence>
<dbReference type="PANTHER" id="PTHR23506">
    <property type="entry name" value="GH10249P"/>
    <property type="match status" value="1"/>
</dbReference>
<feature type="transmembrane region" description="Helical" evidence="7">
    <location>
        <begin position="56"/>
        <end position="79"/>
    </location>
</feature>
<keyword evidence="8" id="KW-0732">Signal</keyword>
<keyword evidence="10" id="KW-0496">Mitochondrion</keyword>
<evidence type="ECO:0000256" key="6">
    <source>
        <dbReference type="SAM" id="MobiDB-lite"/>
    </source>
</evidence>
<feature type="transmembrane region" description="Helical" evidence="7">
    <location>
        <begin position="495"/>
        <end position="518"/>
    </location>
</feature>
<keyword evidence="2" id="KW-0813">Transport</keyword>
<reference evidence="10 11" key="1">
    <citation type="submission" date="2018-03" db="EMBL/GenBank/DDBJ databases">
        <authorList>
            <person name="Fogelqvist J."/>
        </authorList>
    </citation>
    <scope>NUCLEOTIDE SEQUENCE [LARGE SCALE GENOMIC DNA]</scope>
</reference>
<dbReference type="InterPro" id="IPR020846">
    <property type="entry name" value="MFS_dom"/>
</dbReference>
<keyword evidence="4 7" id="KW-1133">Transmembrane helix</keyword>
<protein>
    <recommendedName>
        <fullName evidence="9">Major facilitator superfamily (MFS) profile domain-containing protein</fullName>
    </recommendedName>
</protein>
<accession>A0A3P3YGC0</accession>
<feature type="transmembrane region" description="Helical" evidence="7">
    <location>
        <begin position="239"/>
        <end position="264"/>
    </location>
</feature>
<evidence type="ECO:0000256" key="2">
    <source>
        <dbReference type="ARBA" id="ARBA00022448"/>
    </source>
</evidence>
<dbReference type="GO" id="GO:0016020">
    <property type="term" value="C:membrane"/>
    <property type="evidence" value="ECO:0007669"/>
    <property type="project" value="UniProtKB-SubCell"/>
</dbReference>
<feature type="transmembrane region" description="Helical" evidence="7">
    <location>
        <begin position="214"/>
        <end position="233"/>
    </location>
</feature>
<feature type="region of interest" description="Disordered" evidence="6">
    <location>
        <begin position="103"/>
        <end position="134"/>
    </location>
</feature>
<comment type="subcellular location">
    <subcellularLocation>
        <location evidence="1">Membrane</location>
        <topology evidence="1">Multi-pass membrane protein</topology>
    </subcellularLocation>
</comment>
<keyword evidence="5 7" id="KW-0472">Membrane</keyword>
<dbReference type="InterPro" id="IPR036259">
    <property type="entry name" value="MFS_trans_sf"/>
</dbReference>
<dbReference type="EMBL" id="OVEO01000011">
    <property type="protein sequence ID" value="SPQ99223.1"/>
    <property type="molecule type" value="Genomic_DNA"/>
</dbReference>
<feature type="signal peptide" evidence="8">
    <location>
        <begin position="1"/>
        <end position="19"/>
    </location>
</feature>
<dbReference type="Pfam" id="PF07690">
    <property type="entry name" value="MFS_1"/>
    <property type="match status" value="2"/>
</dbReference>
<dbReference type="InterPro" id="IPR011701">
    <property type="entry name" value="MFS"/>
</dbReference>
<dbReference type="InterPro" id="IPR050930">
    <property type="entry name" value="MFS_Vesicular_Transporter"/>
</dbReference>
<dbReference type="AlphaFoldDB" id="A0A3P3YGC0"/>
<feature type="transmembrane region" description="Helical" evidence="7">
    <location>
        <begin position="524"/>
        <end position="546"/>
    </location>
</feature>